<dbReference type="Proteomes" id="UP000315364">
    <property type="component" value="Chromosome"/>
</dbReference>
<evidence type="ECO:0000313" key="6">
    <source>
        <dbReference type="Proteomes" id="UP000315364"/>
    </source>
</evidence>
<dbReference type="PRINTS" id="PR00040">
    <property type="entry name" value="HTHMERR"/>
</dbReference>
<feature type="domain" description="HTH merR-type" evidence="4">
    <location>
        <begin position="1"/>
        <end position="72"/>
    </location>
</feature>
<dbReference type="Pfam" id="PF00376">
    <property type="entry name" value="MerR"/>
    <property type="match status" value="1"/>
</dbReference>
<evidence type="ECO:0000256" key="1">
    <source>
        <dbReference type="ARBA" id="ARBA00023015"/>
    </source>
</evidence>
<dbReference type="SMART" id="SM00422">
    <property type="entry name" value="HTH_MERR"/>
    <property type="match status" value="1"/>
</dbReference>
<keyword evidence="1" id="KW-0805">Transcription regulation</keyword>
<dbReference type="InterPro" id="IPR009061">
    <property type="entry name" value="DNA-bd_dom_put_sf"/>
</dbReference>
<keyword evidence="6" id="KW-1185">Reference proteome</keyword>
<evidence type="ECO:0000259" key="4">
    <source>
        <dbReference type="PROSITE" id="PS50937"/>
    </source>
</evidence>
<dbReference type="RefSeq" id="WP_146289993.1">
    <property type="nucleotide sequence ID" value="NZ_CP042304.1"/>
</dbReference>
<dbReference type="KEGG" id="dea:FPZ08_10615"/>
<reference evidence="5 6" key="1">
    <citation type="submission" date="2019-07" db="EMBL/GenBank/DDBJ databases">
        <title>Full genome sequence of Devosia sp. Gsoil 520.</title>
        <authorList>
            <person name="Im W.-T."/>
        </authorList>
    </citation>
    <scope>NUCLEOTIDE SEQUENCE [LARGE SCALE GENOMIC DNA]</scope>
    <source>
        <strain evidence="5 6">Gsoil 520</strain>
    </source>
</reference>
<evidence type="ECO:0000256" key="2">
    <source>
        <dbReference type="ARBA" id="ARBA00023125"/>
    </source>
</evidence>
<dbReference type="Gene3D" id="1.10.1660.10">
    <property type="match status" value="1"/>
</dbReference>
<organism evidence="5 6">
    <name type="scientific">Devosia ginsengisoli</name>
    <dbReference type="NCBI Taxonomy" id="400770"/>
    <lineage>
        <taxon>Bacteria</taxon>
        <taxon>Pseudomonadati</taxon>
        <taxon>Pseudomonadota</taxon>
        <taxon>Alphaproteobacteria</taxon>
        <taxon>Hyphomicrobiales</taxon>
        <taxon>Devosiaceae</taxon>
        <taxon>Devosia</taxon>
    </lineage>
</organism>
<keyword evidence="3" id="KW-0804">Transcription</keyword>
<dbReference type="PROSITE" id="PS50937">
    <property type="entry name" value="HTH_MERR_2"/>
    <property type="match status" value="1"/>
</dbReference>
<proteinExistence type="predicted"/>
<dbReference type="GO" id="GO:0003677">
    <property type="term" value="F:DNA binding"/>
    <property type="evidence" value="ECO:0007669"/>
    <property type="project" value="UniProtKB-KW"/>
</dbReference>
<dbReference type="InterPro" id="IPR015358">
    <property type="entry name" value="Tscrpt_reg_MerR_DNA-bd"/>
</dbReference>
<sequence>MTEFAIGEAARRSGVKVPTIRYYEEIALLGRPGRSAGNRRLYDERAVQRLAFIRHARELGFEIDAIRALLRLQDHPEQSCSEADIIAAERLVEVEQRIASLMALKAELAGMLEQCRRGQVAQCRVIETLGGGEIGA</sequence>
<keyword evidence="2" id="KW-0238">DNA-binding</keyword>
<evidence type="ECO:0000313" key="5">
    <source>
        <dbReference type="EMBL" id="QDZ11170.1"/>
    </source>
</evidence>
<dbReference type="SUPFAM" id="SSF46955">
    <property type="entry name" value="Putative DNA-binding domain"/>
    <property type="match status" value="1"/>
</dbReference>
<accession>A0A5B8LUY7</accession>
<name>A0A5B8LUY7_9HYPH</name>
<dbReference type="Pfam" id="PF09278">
    <property type="entry name" value="MerR-DNA-bind"/>
    <property type="match status" value="1"/>
</dbReference>
<dbReference type="OrthoDB" id="9802944at2"/>
<dbReference type="AlphaFoldDB" id="A0A5B8LUY7"/>
<dbReference type="InterPro" id="IPR047057">
    <property type="entry name" value="MerR_fam"/>
</dbReference>
<dbReference type="PANTHER" id="PTHR30204">
    <property type="entry name" value="REDOX-CYCLING DRUG-SENSING TRANSCRIPTIONAL ACTIVATOR SOXR"/>
    <property type="match status" value="1"/>
</dbReference>
<protein>
    <submittedName>
        <fullName evidence="5">Helix-turn-helix domain-containing protein</fullName>
    </submittedName>
</protein>
<dbReference type="PANTHER" id="PTHR30204:SF92">
    <property type="entry name" value="HTH-TYPE TRANSCRIPTIONAL REGULATOR ZNTR"/>
    <property type="match status" value="1"/>
</dbReference>
<gene>
    <name evidence="5" type="ORF">FPZ08_10615</name>
</gene>
<dbReference type="GO" id="GO:0003700">
    <property type="term" value="F:DNA-binding transcription factor activity"/>
    <property type="evidence" value="ECO:0007669"/>
    <property type="project" value="InterPro"/>
</dbReference>
<dbReference type="EMBL" id="CP042304">
    <property type="protein sequence ID" value="QDZ11170.1"/>
    <property type="molecule type" value="Genomic_DNA"/>
</dbReference>
<dbReference type="InterPro" id="IPR000551">
    <property type="entry name" value="MerR-type_HTH_dom"/>
</dbReference>
<evidence type="ECO:0000256" key="3">
    <source>
        <dbReference type="ARBA" id="ARBA00023163"/>
    </source>
</evidence>
<dbReference type="CDD" id="cd04785">
    <property type="entry name" value="HTH_CadR-PbrR-like"/>
    <property type="match status" value="1"/>
</dbReference>